<organism evidence="8 9">
    <name type="scientific">Penicillium thymicola</name>
    <dbReference type="NCBI Taxonomy" id="293382"/>
    <lineage>
        <taxon>Eukaryota</taxon>
        <taxon>Fungi</taxon>
        <taxon>Dikarya</taxon>
        <taxon>Ascomycota</taxon>
        <taxon>Pezizomycotina</taxon>
        <taxon>Eurotiomycetes</taxon>
        <taxon>Eurotiomycetidae</taxon>
        <taxon>Eurotiales</taxon>
        <taxon>Aspergillaceae</taxon>
        <taxon>Penicillium</taxon>
    </lineage>
</organism>
<dbReference type="GO" id="GO:0016874">
    <property type="term" value="F:ligase activity"/>
    <property type="evidence" value="ECO:0007669"/>
    <property type="project" value="UniProtKB-KW"/>
</dbReference>
<feature type="domain" description="Carrier" evidence="7">
    <location>
        <begin position="1924"/>
        <end position="2005"/>
    </location>
</feature>
<dbReference type="SUPFAM" id="SSF56801">
    <property type="entry name" value="Acetyl-CoA synthetase-like"/>
    <property type="match status" value="1"/>
</dbReference>
<keyword evidence="6" id="KW-0812">Transmembrane</keyword>
<evidence type="ECO:0000256" key="1">
    <source>
        <dbReference type="ARBA" id="ARBA00022450"/>
    </source>
</evidence>
<dbReference type="InterPro" id="IPR001242">
    <property type="entry name" value="Condensation_dom"/>
</dbReference>
<dbReference type="SUPFAM" id="SSF47336">
    <property type="entry name" value="ACP-like"/>
    <property type="match status" value="1"/>
</dbReference>
<evidence type="ECO:0000256" key="2">
    <source>
        <dbReference type="ARBA" id="ARBA00022553"/>
    </source>
</evidence>
<dbReference type="Gene3D" id="3.40.50.720">
    <property type="entry name" value="NAD(P)-binding Rossmann-like Domain"/>
    <property type="match status" value="2"/>
</dbReference>
<dbReference type="InterPro" id="IPR036291">
    <property type="entry name" value="NAD(P)-bd_dom_sf"/>
</dbReference>
<dbReference type="InterPro" id="IPR057326">
    <property type="entry name" value="KR_dom"/>
</dbReference>
<dbReference type="SMART" id="SM00822">
    <property type="entry name" value="PKS_KR"/>
    <property type="match status" value="1"/>
</dbReference>
<dbReference type="Pfam" id="PF00501">
    <property type="entry name" value="AMP-binding"/>
    <property type="match status" value="2"/>
</dbReference>
<dbReference type="Gene3D" id="3.30.559.10">
    <property type="entry name" value="Chloramphenicol acetyltransferase-like domain"/>
    <property type="match status" value="1"/>
</dbReference>
<reference evidence="8" key="1">
    <citation type="submission" date="2015-06" db="EMBL/GenBank/DDBJ databases">
        <authorList>
            <person name="Nguyen H."/>
        </authorList>
    </citation>
    <scope>NUCLEOTIDE SEQUENCE</scope>
    <source>
        <strain evidence="8">DAOM 180753</strain>
    </source>
</reference>
<comment type="caution">
    <text evidence="8">The sequence shown here is derived from an EMBL/GenBank/DDBJ whole genome shotgun (WGS) entry which is preliminary data.</text>
</comment>
<dbReference type="PANTHER" id="PTHR45527">
    <property type="entry name" value="NONRIBOSOMAL PEPTIDE SYNTHETASE"/>
    <property type="match status" value="1"/>
</dbReference>
<dbReference type="InterPro" id="IPR023213">
    <property type="entry name" value="CAT-like_dom_sf"/>
</dbReference>
<dbReference type="EMBL" id="LACB01000586">
    <property type="protein sequence ID" value="KAJ9482269.1"/>
    <property type="molecule type" value="Genomic_DNA"/>
</dbReference>
<dbReference type="GO" id="GO:0031177">
    <property type="term" value="F:phosphopantetheine binding"/>
    <property type="evidence" value="ECO:0007669"/>
    <property type="project" value="TreeGrafter"/>
</dbReference>
<dbReference type="PANTHER" id="PTHR45527:SF1">
    <property type="entry name" value="FATTY ACID SYNTHASE"/>
    <property type="match status" value="1"/>
</dbReference>
<dbReference type="PROSITE" id="PS50075">
    <property type="entry name" value="CARRIER"/>
    <property type="match status" value="1"/>
</dbReference>
<keyword evidence="6" id="KW-0472">Membrane</keyword>
<dbReference type="InterPro" id="IPR000873">
    <property type="entry name" value="AMP-dep_synth/lig_dom"/>
</dbReference>
<dbReference type="CDD" id="cd02440">
    <property type="entry name" value="AdoMet_MTases"/>
    <property type="match status" value="1"/>
</dbReference>
<dbReference type="CDD" id="cd19532">
    <property type="entry name" value="C_PKS-NRPS"/>
    <property type="match status" value="1"/>
</dbReference>
<dbReference type="InterPro" id="IPR036736">
    <property type="entry name" value="ACP-like_sf"/>
</dbReference>
<dbReference type="Gene3D" id="3.30.559.30">
    <property type="entry name" value="Nonribosomal peptide synthetase, condensation domain"/>
    <property type="match status" value="1"/>
</dbReference>
<protein>
    <recommendedName>
        <fullName evidence="7">Carrier domain-containing protein</fullName>
    </recommendedName>
</protein>
<dbReference type="InterPro" id="IPR013968">
    <property type="entry name" value="PKS_KR"/>
</dbReference>
<keyword evidence="6" id="KW-1133">Transmembrane helix</keyword>
<dbReference type="Gene3D" id="3.40.50.150">
    <property type="entry name" value="Vaccinia Virus protein VP39"/>
    <property type="match status" value="1"/>
</dbReference>
<dbReference type="GO" id="GO:0043041">
    <property type="term" value="P:amino acid activation for nonribosomal peptide biosynthetic process"/>
    <property type="evidence" value="ECO:0007669"/>
    <property type="project" value="TreeGrafter"/>
</dbReference>
<dbReference type="Pfam" id="PF07993">
    <property type="entry name" value="NAD_binding_4"/>
    <property type="match status" value="1"/>
</dbReference>
<dbReference type="Pfam" id="PF00668">
    <property type="entry name" value="Condensation"/>
    <property type="match status" value="1"/>
</dbReference>
<dbReference type="Gene3D" id="3.30.300.30">
    <property type="match status" value="1"/>
</dbReference>
<keyword evidence="3" id="KW-0436">Ligase</keyword>
<dbReference type="Proteomes" id="UP001227192">
    <property type="component" value="Unassembled WGS sequence"/>
</dbReference>
<gene>
    <name evidence="8" type="ORF">VN97_g11168</name>
</gene>
<feature type="compositionally biased region" description="Low complexity" evidence="5">
    <location>
        <begin position="967"/>
        <end position="988"/>
    </location>
</feature>
<dbReference type="GO" id="GO:0005829">
    <property type="term" value="C:cytosol"/>
    <property type="evidence" value="ECO:0007669"/>
    <property type="project" value="TreeGrafter"/>
</dbReference>
<evidence type="ECO:0000256" key="4">
    <source>
        <dbReference type="ARBA" id="ARBA00022679"/>
    </source>
</evidence>
<keyword evidence="9" id="KW-1185">Reference proteome</keyword>
<dbReference type="InterPro" id="IPR009081">
    <property type="entry name" value="PP-bd_ACP"/>
</dbReference>
<dbReference type="GO" id="GO:0016740">
    <property type="term" value="F:transferase activity"/>
    <property type="evidence" value="ECO:0007669"/>
    <property type="project" value="UniProtKB-KW"/>
</dbReference>
<evidence type="ECO:0000256" key="3">
    <source>
        <dbReference type="ARBA" id="ARBA00022598"/>
    </source>
</evidence>
<name>A0AAI9T957_PENTH</name>
<dbReference type="InterPro" id="IPR013120">
    <property type="entry name" value="FAR_NAD-bd"/>
</dbReference>
<dbReference type="PROSITE" id="PS00455">
    <property type="entry name" value="AMP_BINDING"/>
    <property type="match status" value="1"/>
</dbReference>
<keyword evidence="4" id="KW-0808">Transferase</keyword>
<dbReference type="InterPro" id="IPR045851">
    <property type="entry name" value="AMP-bd_C_sf"/>
</dbReference>
<dbReference type="SUPFAM" id="SSF52777">
    <property type="entry name" value="CoA-dependent acyltransferases"/>
    <property type="match status" value="2"/>
</dbReference>
<dbReference type="InterPro" id="IPR020845">
    <property type="entry name" value="AMP-binding_CS"/>
</dbReference>
<dbReference type="GO" id="GO:0009403">
    <property type="term" value="P:toxin biosynthetic process"/>
    <property type="evidence" value="ECO:0007669"/>
    <property type="project" value="UniProtKB-ARBA"/>
</dbReference>
<dbReference type="Pfam" id="PF08659">
    <property type="entry name" value="KR"/>
    <property type="match status" value="1"/>
</dbReference>
<dbReference type="InterPro" id="IPR042099">
    <property type="entry name" value="ANL_N_sf"/>
</dbReference>
<dbReference type="SUPFAM" id="SSF51735">
    <property type="entry name" value="NAD(P)-binding Rossmann-fold domains"/>
    <property type="match status" value="2"/>
</dbReference>
<proteinExistence type="predicted"/>
<accession>A0AAI9T957</accession>
<dbReference type="Pfam" id="PF08242">
    <property type="entry name" value="Methyltransf_12"/>
    <property type="match status" value="1"/>
</dbReference>
<dbReference type="InterPro" id="IPR013217">
    <property type="entry name" value="Methyltransf_12"/>
</dbReference>
<keyword evidence="1" id="KW-0596">Phosphopantetheine</keyword>
<keyword evidence="2" id="KW-0597">Phosphoprotein</keyword>
<evidence type="ECO:0000256" key="5">
    <source>
        <dbReference type="SAM" id="MobiDB-lite"/>
    </source>
</evidence>
<sequence length="2357" mass="258039">MLPNGMLDNFYQHGLGFSRYNMFLADMMKQVVHRYPHARILEIGAGTGGATKSVLEAIGGTMSSYTYTDISVGFFPRALDISKEYNDRMTFKVLDAEKTPASQGYEENSYDIVIASNVLHATANFQRTLENTRRFLKPGGYLMLLKITDNDPIRCSTIIGGLPGGLVLTTAANMRPLLLLRSGTKHCAKLQAVNDQVMFLRRPLSLPSSSIAIDNLVKLGTETLETDRIAEEVADSLGRFSGKTTVLSVLPSEAEARTIDDRSTFINLADVDFPIFKDITAEKMNGLKRMFERAIDTCFGRPISKAVSVADSKFSIEQSPTSPLALVDDATSVAAKDGEQLIQVETSGLMALQVASGAFLFLATGKSDTDTRIVVALSTTNSSTATPVASATAVVDTVNTSLLSLHVAITAELLATSLVDSLPAGSNLLVCCSERYRCLVAALSRRVAGGSDVTVTFLSDNKESQSASGSSWIRLTARTSRQVVRKTLLRVKPTHFLDLTADSSIPLSYLSLNISENLFPGCKQIAQCDLLQQQAVLPLSLGREALEVLLADAVARATTSVVSINSNCLQDIVIDIRQISSRSAPHHPMTVVDWTVRTGVKAEVRPLDARKLFSQDKTYILFGLSSQLGQSFCDWMVANGAGVVCLTSRKPKIDRRWLHSFQQTNATVKVSAMDMTDKDSVANVVKTIRGVANGAMVLSDALSTGMTFEAMRDVLQPKVDGSYNLDQEFCQDELNFFVLFSSGACVVGNSGQANYAVANGNLNGLARHRRRCGLRAWTFDIGLVAGIGYVETAAQHVVDQLGKYGMTVLSESDFRRAFAETIIARYVSPQDKENFPNAVLTTGIRTMSDDETNVVWYANPAFSHCILHAKASETDGNQGSKTKAKALPVTEQLLRSANKEEAIELLQVDLVAVEVRSWFLKEIKVEVPGLKIVGGATLVEICEQVMKKLPEEFVAKIETGNTVAAPAKPVSKSLPAPSSSVSSAPSSANISGCETTPGIETPESGDTSDPPPTQALTSTEGSTKASTVSPTPTPPSLVFVKNEPISLGQSRFRFLQRLVKDMNTFNVTFSFMMTDTEPDLAYQSVMADSQIKLERKNIKKVEDVAVEYAKLRAHQFDLAGGKLLRIILLTLSPTCHYLLVIYHHILMDGASFQVFISDLEKAYSGQGLCSPPRQYPDFAAARHKAPESGHMSDEFKYWHGVFPATEEPPVLPLLPMARTTSRMGITNYEVHQVDTQLGTEVLARIKSISKTQQSTPFHFFIAAFKAMLFFFTDAQDLAIGIADANRNDSDVMNSIGFFLNLLTLKFHRRPDQSFADAILEARKTAYAALEHSRLPFDVLLQELNVSRSSSYSPFFQAFFDYRQTPREKQRLANCILDLQDAHPGRSAYDIGLDVTDNTTNAHVILRVQKGLYDKAAANVLLETYIQMITVMSEDISLRLKDAPLFSEKQLAHGVNIGRGPNMLSDWPLTLPHRIDHIAQENPDKTALMDGVGSSLTYKAMIDRVQAIAEVLLSAGAGPSCRILVFQRASADWVCSMLAIMRIGAKDCQPTAVLVDGSTSGDDVSQLNVHLTIDISRVPASPSAPVTNRAQPDSPAAILYTSGSTGTPKGIMIKHSGIRNEMEGYTKTYNLGAERVIQQSAFSFDFSVGQIFTGLVNGGLVYVVPWRKRGDPISITQIIRDHAITYTKVTPSEYSLWMQYGAENLREATSWRFAFGGAEISIASHKMEIEYRLHGPEGEGPISCGYSIPNYTTYVLDKNLRRLPVGMPGEVVIGGAEYVSSGWTQMHRTGDIGHLQHDGSLIFRNRMAGDTQVKIRGLRIELRDIETNIIQTVGGALKEAIVTLRPDDPEFLVAHVVFAPQHAVKGKNTFLEHLLGRLPIPQYMIPVLAIPLDELPLTSHHKVDRNAVKNLALPERVAVNTNDGGKLTETMVQLRRVWQQVLVKSHEKLGLFITPSTSFFLVGGYSLLAIRLQSQLRSTFNVAIRLVDLLNANTLAQMAREIESCPNVECIDWNLETAPPSIPEFLAGATCALSALSDKEKGTNSVPITVATSYIGRHLLPLLSAHPSVHMIHCVAVRDKSSDQLNRLISSDKIKSHGGNLSEPLLGLTEDEFRRLSSDVDVIIHLGAVRSFWDNYNIHSTTELVKLAATRQIPIHFISTSGVLGVSTTVKTAVSAASQEPPTDGTDGYIATKWASERILGRSSEKLGIPSFTHRFLPYSQPQTSEAKHAAFDEFVRCIDLAGAVPDTTRWDGHIDLIPVQQVCKCLCESTLSERSGATNTASTAMRSKIQFTHYESPIRIEVTELAEMIALQWPFQTLEMYIQDILSYLFGVSMLFLDFGFLALCIAFRGTSTGLVP</sequence>
<dbReference type="InterPro" id="IPR029063">
    <property type="entry name" value="SAM-dependent_MTases_sf"/>
</dbReference>
<evidence type="ECO:0000256" key="6">
    <source>
        <dbReference type="SAM" id="Phobius"/>
    </source>
</evidence>
<evidence type="ECO:0000313" key="9">
    <source>
        <dbReference type="Proteomes" id="UP001227192"/>
    </source>
</evidence>
<dbReference type="Gene3D" id="3.40.50.12780">
    <property type="entry name" value="N-terminal domain of ligase-like"/>
    <property type="match status" value="1"/>
</dbReference>
<dbReference type="Pfam" id="PF00550">
    <property type="entry name" value="PP-binding"/>
    <property type="match status" value="1"/>
</dbReference>
<feature type="region of interest" description="Disordered" evidence="5">
    <location>
        <begin position="967"/>
        <end position="1039"/>
    </location>
</feature>
<reference evidence="8" key="2">
    <citation type="journal article" date="2016" name="Fungal Biol.">
        <title>Ochratoxin A production by Penicillium thymicola.</title>
        <authorList>
            <person name="Nguyen H.D.T."/>
            <person name="McMullin D.R."/>
            <person name="Ponomareva E."/>
            <person name="Riley R."/>
            <person name="Pomraning K.R."/>
            <person name="Baker S.E."/>
            <person name="Seifert K.A."/>
        </authorList>
    </citation>
    <scope>NUCLEOTIDE SEQUENCE</scope>
    <source>
        <strain evidence="8">DAOM 180753</strain>
    </source>
</reference>
<evidence type="ECO:0000259" key="7">
    <source>
        <dbReference type="PROSITE" id="PS50075"/>
    </source>
</evidence>
<evidence type="ECO:0000313" key="8">
    <source>
        <dbReference type="EMBL" id="KAJ9482269.1"/>
    </source>
</evidence>
<dbReference type="SUPFAM" id="SSF53335">
    <property type="entry name" value="S-adenosyl-L-methionine-dependent methyltransferases"/>
    <property type="match status" value="1"/>
</dbReference>
<dbReference type="Gene3D" id="1.10.1200.10">
    <property type="entry name" value="ACP-like"/>
    <property type="match status" value="1"/>
</dbReference>
<feature type="transmembrane region" description="Helical" evidence="6">
    <location>
        <begin position="2325"/>
        <end position="2349"/>
    </location>
</feature>